<evidence type="ECO:0000313" key="3">
    <source>
        <dbReference type="Proteomes" id="UP001281761"/>
    </source>
</evidence>
<evidence type="ECO:0000256" key="1">
    <source>
        <dbReference type="SAM" id="MobiDB-lite"/>
    </source>
</evidence>
<dbReference type="Proteomes" id="UP001281761">
    <property type="component" value="Unassembled WGS sequence"/>
</dbReference>
<keyword evidence="3" id="KW-1185">Reference proteome</keyword>
<feature type="region of interest" description="Disordered" evidence="1">
    <location>
        <begin position="1"/>
        <end position="123"/>
    </location>
</feature>
<gene>
    <name evidence="2" type="ORF">BLNAU_22854</name>
</gene>
<accession>A0ABQ9WRX7</accession>
<feature type="compositionally biased region" description="Low complexity" evidence="1">
    <location>
        <begin position="22"/>
        <end position="32"/>
    </location>
</feature>
<comment type="caution">
    <text evidence="2">The sequence shown here is derived from an EMBL/GenBank/DDBJ whole genome shotgun (WGS) entry which is preliminary data.</text>
</comment>
<reference evidence="2 3" key="1">
    <citation type="journal article" date="2022" name="bioRxiv">
        <title>Genomics of Preaxostyla Flagellates Illuminates Evolutionary Transitions and the Path Towards Mitochondrial Loss.</title>
        <authorList>
            <person name="Novak L.V.F."/>
            <person name="Treitli S.C."/>
            <person name="Pyrih J."/>
            <person name="Halakuc P."/>
            <person name="Pipaliya S.V."/>
            <person name="Vacek V."/>
            <person name="Brzon O."/>
            <person name="Soukal P."/>
            <person name="Eme L."/>
            <person name="Dacks J.B."/>
            <person name="Karnkowska A."/>
            <person name="Elias M."/>
            <person name="Hampl V."/>
        </authorList>
    </citation>
    <scope>NUCLEOTIDE SEQUENCE [LARGE SCALE GENOMIC DNA]</scope>
    <source>
        <strain evidence="2">NAU3</strain>
        <tissue evidence="2">Gut</tissue>
    </source>
</reference>
<dbReference type="EMBL" id="JARBJD010000422">
    <property type="protein sequence ID" value="KAK2942247.1"/>
    <property type="molecule type" value="Genomic_DNA"/>
</dbReference>
<feature type="compositionally biased region" description="Polar residues" evidence="1">
    <location>
        <begin position="33"/>
        <end position="44"/>
    </location>
</feature>
<protein>
    <submittedName>
        <fullName evidence="2">Uncharacterized protein</fullName>
    </submittedName>
</protein>
<evidence type="ECO:0000313" key="2">
    <source>
        <dbReference type="EMBL" id="KAK2942247.1"/>
    </source>
</evidence>
<organism evidence="2 3">
    <name type="scientific">Blattamonas nauphoetae</name>
    <dbReference type="NCBI Taxonomy" id="2049346"/>
    <lineage>
        <taxon>Eukaryota</taxon>
        <taxon>Metamonada</taxon>
        <taxon>Preaxostyla</taxon>
        <taxon>Oxymonadida</taxon>
        <taxon>Blattamonas</taxon>
    </lineage>
</organism>
<proteinExistence type="predicted"/>
<sequence>MLLQLASTPEATKTPEIKVEVQDVPVTPPVQTGNLSSLKATQASPKHDEQINNENELADSVPRPSQGSRESIAMKKRAPSIQRNKKSPPEPRRQREDSETNKPAAKPKKSSQKVILIPEEDSS</sequence>
<feature type="compositionally biased region" description="Basic residues" evidence="1">
    <location>
        <begin position="74"/>
        <end position="86"/>
    </location>
</feature>
<feature type="compositionally biased region" description="Polar residues" evidence="1">
    <location>
        <begin position="1"/>
        <end position="11"/>
    </location>
</feature>
<name>A0ABQ9WRX7_9EUKA</name>
<feature type="compositionally biased region" description="Basic and acidic residues" evidence="1">
    <location>
        <begin position="87"/>
        <end position="100"/>
    </location>
</feature>